<keyword evidence="3" id="KW-1185">Reference proteome</keyword>
<dbReference type="AlphaFoldDB" id="A0A0L7LFL9"/>
<accession>A0A0L7LFL9</accession>
<evidence type="ECO:0000313" key="3">
    <source>
        <dbReference type="Proteomes" id="UP000037510"/>
    </source>
</evidence>
<comment type="caution">
    <text evidence="2">The sequence shown here is derived from an EMBL/GenBank/DDBJ whole genome shotgun (WGS) entry which is preliminary data.</text>
</comment>
<gene>
    <name evidence="2" type="ORF">OBRU01_09755</name>
</gene>
<proteinExistence type="predicted"/>
<evidence type="ECO:0000256" key="1">
    <source>
        <dbReference type="SAM" id="MobiDB-lite"/>
    </source>
</evidence>
<evidence type="ECO:0000313" key="2">
    <source>
        <dbReference type="EMBL" id="KOB74011.1"/>
    </source>
</evidence>
<dbReference type="EMBL" id="JTDY01001386">
    <property type="protein sequence ID" value="KOB74011.1"/>
    <property type="molecule type" value="Genomic_DNA"/>
</dbReference>
<reference evidence="2 3" key="1">
    <citation type="journal article" date="2015" name="Genome Biol. Evol.">
        <title>The genome of winter moth (Operophtera brumata) provides a genomic perspective on sexual dimorphism and phenology.</title>
        <authorList>
            <person name="Derks M.F."/>
            <person name="Smit S."/>
            <person name="Salis L."/>
            <person name="Schijlen E."/>
            <person name="Bossers A."/>
            <person name="Mateman C."/>
            <person name="Pijl A.S."/>
            <person name="de Ridder D."/>
            <person name="Groenen M.A."/>
            <person name="Visser M.E."/>
            <person name="Megens H.J."/>
        </authorList>
    </citation>
    <scope>NUCLEOTIDE SEQUENCE [LARGE SCALE GENOMIC DNA]</scope>
    <source>
        <strain evidence="2">WM2013NL</strain>
        <tissue evidence="2">Head and thorax</tissue>
    </source>
</reference>
<feature type="region of interest" description="Disordered" evidence="1">
    <location>
        <begin position="39"/>
        <end position="78"/>
    </location>
</feature>
<feature type="compositionally biased region" description="Low complexity" evidence="1">
    <location>
        <begin position="41"/>
        <end position="61"/>
    </location>
</feature>
<name>A0A0L7LFL9_OPEBR</name>
<dbReference type="Proteomes" id="UP000037510">
    <property type="component" value="Unassembled WGS sequence"/>
</dbReference>
<protein>
    <submittedName>
        <fullName evidence="2">Uncharacterized protein</fullName>
    </submittedName>
</protein>
<organism evidence="2 3">
    <name type="scientific">Operophtera brumata</name>
    <name type="common">Winter moth</name>
    <name type="synonym">Phalaena brumata</name>
    <dbReference type="NCBI Taxonomy" id="104452"/>
    <lineage>
        <taxon>Eukaryota</taxon>
        <taxon>Metazoa</taxon>
        <taxon>Ecdysozoa</taxon>
        <taxon>Arthropoda</taxon>
        <taxon>Hexapoda</taxon>
        <taxon>Insecta</taxon>
        <taxon>Pterygota</taxon>
        <taxon>Neoptera</taxon>
        <taxon>Endopterygota</taxon>
        <taxon>Lepidoptera</taxon>
        <taxon>Glossata</taxon>
        <taxon>Ditrysia</taxon>
        <taxon>Geometroidea</taxon>
        <taxon>Geometridae</taxon>
        <taxon>Larentiinae</taxon>
        <taxon>Operophtera</taxon>
    </lineage>
</organism>
<sequence length="78" mass="8368">MVCIIPEFSLDGNSSLKHNGSASNLASVMENLKKGSLVSRQNQSLNTQVTSSSSQQLVKKSASPKGGWNCGRTRKVRC</sequence>